<keyword evidence="1" id="KW-0472">Membrane</keyword>
<keyword evidence="1" id="KW-0812">Transmembrane</keyword>
<accession>A0AAE0RAS5</accession>
<organism evidence="2 3">
    <name type="scientific">Hemibagrus guttatus</name>
    <dbReference type="NCBI Taxonomy" id="175788"/>
    <lineage>
        <taxon>Eukaryota</taxon>
        <taxon>Metazoa</taxon>
        <taxon>Chordata</taxon>
        <taxon>Craniata</taxon>
        <taxon>Vertebrata</taxon>
        <taxon>Euteleostomi</taxon>
        <taxon>Actinopterygii</taxon>
        <taxon>Neopterygii</taxon>
        <taxon>Teleostei</taxon>
        <taxon>Ostariophysi</taxon>
        <taxon>Siluriformes</taxon>
        <taxon>Bagridae</taxon>
        <taxon>Hemibagrus</taxon>
    </lineage>
</organism>
<comment type="caution">
    <text evidence="2">The sequence shown here is derived from an EMBL/GenBank/DDBJ whole genome shotgun (WGS) entry which is preliminary data.</text>
</comment>
<evidence type="ECO:0008006" key="4">
    <source>
        <dbReference type="Google" id="ProtNLM"/>
    </source>
</evidence>
<protein>
    <recommendedName>
        <fullName evidence="4">Reverse transcriptase domain-containing protein</fullName>
    </recommendedName>
</protein>
<sequence>MESPVGAPSSTPCRVSKKVGYYNSETPIPSPKAQGNNLLVYRGKLQHMVAELGGNKQAHPSPTPLNMGHSRYAHNVTKDITRSLRALEIKVVEIQGLVESTGNRGHIEALKKKKHALDDLLNTAVQGALVRLRFKSATEMDAPSKFFFILEKKNGQKRILGLKTGHIFMDQEKAFDRVEHQYLWRELENFGFNYGFKAMIQTSQMDTQTTPLPRDELVIVLESHQTVVPPCLKSTTIVPVPKKQQVRSLNDYRPVTLTPIIMKCFERLVLHHIKARIPTDLDRHQFAYRGNRSTEDVISTALHTIAACCVFVCCVLLCPSCVCVLCPSLCSVYVCVIFVVGIGFFSLCFLMTSLGGQFSAKRLTDSPFTARTEVSHFIQI</sequence>
<dbReference type="EMBL" id="JAUCMX010000004">
    <property type="protein sequence ID" value="KAK3548437.1"/>
    <property type="molecule type" value="Genomic_DNA"/>
</dbReference>
<gene>
    <name evidence="2" type="ORF">QTP70_013069</name>
</gene>
<proteinExistence type="predicted"/>
<dbReference type="AlphaFoldDB" id="A0AAE0RAS5"/>
<dbReference type="PANTHER" id="PTHR47510">
    <property type="entry name" value="REVERSE TRANSCRIPTASE DOMAIN-CONTAINING PROTEIN"/>
    <property type="match status" value="1"/>
</dbReference>
<evidence type="ECO:0000313" key="2">
    <source>
        <dbReference type="EMBL" id="KAK3548437.1"/>
    </source>
</evidence>
<feature type="transmembrane region" description="Helical" evidence="1">
    <location>
        <begin position="332"/>
        <end position="354"/>
    </location>
</feature>
<feature type="transmembrane region" description="Helical" evidence="1">
    <location>
        <begin position="301"/>
        <end position="325"/>
    </location>
</feature>
<dbReference type="PANTHER" id="PTHR47510:SF3">
    <property type="entry name" value="ENDO_EXONUCLEASE_PHOSPHATASE DOMAIN-CONTAINING PROTEIN"/>
    <property type="match status" value="1"/>
</dbReference>
<dbReference type="Proteomes" id="UP001274896">
    <property type="component" value="Unassembled WGS sequence"/>
</dbReference>
<keyword evidence="3" id="KW-1185">Reference proteome</keyword>
<reference evidence="2" key="1">
    <citation type="submission" date="2023-06" db="EMBL/GenBank/DDBJ databases">
        <title>Male Hemibagrus guttatus genome.</title>
        <authorList>
            <person name="Bian C."/>
        </authorList>
    </citation>
    <scope>NUCLEOTIDE SEQUENCE</scope>
    <source>
        <strain evidence="2">Male_cb2023</strain>
        <tissue evidence="2">Muscle</tissue>
    </source>
</reference>
<keyword evidence="1" id="KW-1133">Transmembrane helix</keyword>
<evidence type="ECO:0000256" key="1">
    <source>
        <dbReference type="SAM" id="Phobius"/>
    </source>
</evidence>
<name>A0AAE0RAS5_9TELE</name>
<evidence type="ECO:0000313" key="3">
    <source>
        <dbReference type="Proteomes" id="UP001274896"/>
    </source>
</evidence>